<gene>
    <name evidence="2" type="ORF">C2G38_2154176</name>
</gene>
<organism evidence="2 3">
    <name type="scientific">Gigaspora rosea</name>
    <dbReference type="NCBI Taxonomy" id="44941"/>
    <lineage>
        <taxon>Eukaryota</taxon>
        <taxon>Fungi</taxon>
        <taxon>Fungi incertae sedis</taxon>
        <taxon>Mucoromycota</taxon>
        <taxon>Glomeromycotina</taxon>
        <taxon>Glomeromycetes</taxon>
        <taxon>Diversisporales</taxon>
        <taxon>Gigasporaceae</taxon>
        <taxon>Gigaspora</taxon>
    </lineage>
</organism>
<name>A0A397W7D6_9GLOM</name>
<accession>A0A397W7D6</accession>
<dbReference type="EMBL" id="QKWP01000026">
    <property type="protein sequence ID" value="RIB29942.1"/>
    <property type="molecule type" value="Genomic_DNA"/>
</dbReference>
<keyword evidence="1" id="KW-0175">Coiled coil</keyword>
<feature type="coiled-coil region" evidence="1">
    <location>
        <begin position="12"/>
        <end position="39"/>
    </location>
</feature>
<reference evidence="2 3" key="1">
    <citation type="submission" date="2018-06" db="EMBL/GenBank/DDBJ databases">
        <title>Comparative genomics reveals the genomic features of Rhizophagus irregularis, R. cerebriforme, R. diaphanum and Gigaspora rosea, and their symbiotic lifestyle signature.</title>
        <authorList>
            <person name="Morin E."/>
            <person name="San Clemente H."/>
            <person name="Chen E.C.H."/>
            <person name="De La Providencia I."/>
            <person name="Hainaut M."/>
            <person name="Kuo A."/>
            <person name="Kohler A."/>
            <person name="Murat C."/>
            <person name="Tang N."/>
            <person name="Roy S."/>
            <person name="Loubradou J."/>
            <person name="Henrissat B."/>
            <person name="Grigoriev I.V."/>
            <person name="Corradi N."/>
            <person name="Roux C."/>
            <person name="Martin F.M."/>
        </authorList>
    </citation>
    <scope>NUCLEOTIDE SEQUENCE [LARGE SCALE GENOMIC DNA]</scope>
    <source>
        <strain evidence="2 3">DAOM 194757</strain>
    </source>
</reference>
<evidence type="ECO:0000256" key="1">
    <source>
        <dbReference type="SAM" id="Coils"/>
    </source>
</evidence>
<dbReference type="Proteomes" id="UP000266673">
    <property type="component" value="Unassembled WGS sequence"/>
</dbReference>
<keyword evidence="3" id="KW-1185">Reference proteome</keyword>
<protein>
    <submittedName>
        <fullName evidence="2">Uncharacterized protein</fullName>
    </submittedName>
</protein>
<proteinExistence type="predicted"/>
<evidence type="ECO:0000313" key="3">
    <source>
        <dbReference type="Proteomes" id="UP000266673"/>
    </source>
</evidence>
<dbReference type="AlphaFoldDB" id="A0A397W7D6"/>
<comment type="caution">
    <text evidence="2">The sequence shown here is derived from an EMBL/GenBank/DDBJ whole genome shotgun (WGS) entry which is preliminary data.</text>
</comment>
<sequence>MKFFNAGFYKKNTSITTKIIELEKEISSLKKNKINLITHIQLLSIQVVHAKNTKRRYISKIHANIHQHIGFAKANASTIFSEVLQICNETSLDPKNCHFCLNNIECLPARNHTHEISDMILTWIEEFQNYIENISDLFGDELLDVEDILSLDTNKLKRIFASWN</sequence>
<evidence type="ECO:0000313" key="2">
    <source>
        <dbReference type="EMBL" id="RIB29942.1"/>
    </source>
</evidence>